<organism evidence="1 2">
    <name type="scientific">Lysinibacillus contaminans</name>
    <dbReference type="NCBI Taxonomy" id="1293441"/>
    <lineage>
        <taxon>Bacteria</taxon>
        <taxon>Bacillati</taxon>
        <taxon>Bacillota</taxon>
        <taxon>Bacilli</taxon>
        <taxon>Bacillales</taxon>
        <taxon>Bacillaceae</taxon>
        <taxon>Lysinibacillus</taxon>
    </lineage>
</organism>
<proteinExistence type="predicted"/>
<dbReference type="InterPro" id="IPR052209">
    <property type="entry name" value="CbiZ"/>
</dbReference>
<keyword evidence="2" id="KW-1185">Reference proteome</keyword>
<protein>
    <submittedName>
        <fullName evidence="1">Iron ABC transporter permease</fullName>
    </submittedName>
</protein>
<dbReference type="PANTHER" id="PTHR35336:SF5">
    <property type="entry name" value="ADENOSYLCOBINAMIDE AMIDOHYDROLASE"/>
    <property type="match status" value="1"/>
</dbReference>
<comment type="caution">
    <text evidence="1">The sequence shown here is derived from an EMBL/GenBank/DDBJ whole genome shotgun (WGS) entry which is preliminary data.</text>
</comment>
<accession>A0ABR5K1L4</accession>
<dbReference type="Proteomes" id="UP000050668">
    <property type="component" value="Unassembled WGS sequence"/>
</dbReference>
<gene>
    <name evidence="1" type="ORF">AEA09_08710</name>
</gene>
<dbReference type="EMBL" id="LGRV01000003">
    <property type="protein sequence ID" value="KOS68619.1"/>
    <property type="molecule type" value="Genomic_DNA"/>
</dbReference>
<evidence type="ECO:0000313" key="2">
    <source>
        <dbReference type="Proteomes" id="UP000050668"/>
    </source>
</evidence>
<reference evidence="2" key="1">
    <citation type="submission" date="2015-07" db="EMBL/GenBank/DDBJ databases">
        <title>Fjat-14205 dsm 2895.</title>
        <authorList>
            <person name="Liu B."/>
            <person name="Wang J."/>
            <person name="Zhu Y."/>
            <person name="Liu G."/>
            <person name="Chen Q."/>
            <person name="Chen Z."/>
            <person name="Lan J."/>
            <person name="Che J."/>
            <person name="Ge C."/>
            <person name="Shi H."/>
            <person name="Pan Z."/>
            <person name="Liu X."/>
        </authorList>
    </citation>
    <scope>NUCLEOTIDE SEQUENCE [LARGE SCALE GENOMIC DNA]</scope>
    <source>
        <strain evidence="2">DSM 25560</strain>
    </source>
</reference>
<dbReference type="Pfam" id="PF01955">
    <property type="entry name" value="CbiZ"/>
    <property type="match status" value="1"/>
</dbReference>
<evidence type="ECO:0000313" key="1">
    <source>
        <dbReference type="EMBL" id="KOS68619.1"/>
    </source>
</evidence>
<dbReference type="InterPro" id="IPR002808">
    <property type="entry name" value="AdoCbi_amidolase"/>
</dbReference>
<dbReference type="RefSeq" id="WP_053583457.1">
    <property type="nucleotide sequence ID" value="NZ_LGRV01000003.1"/>
</dbReference>
<dbReference type="PANTHER" id="PTHR35336">
    <property type="entry name" value="ADENOSYLCOBINAMIDE AMIDOHYDROLASE"/>
    <property type="match status" value="1"/>
</dbReference>
<sequence length="227" mass="25587">MVLLQKEHVKITDQYVALQMDKPLKVVSSAMHNPGFGYYANFVNRTVPYKYDERHPHEELKRFIESEGFTASNTVAMMTAVYARYATVREFDYEGIRIVVMITAGLGNAVDITRAFQRQEQYHAGTINTWVLINGKLSDEALFQAMISTTEAKVKALFDEEIVDPTTGTLATGTSTDSLLIASTEEGDYHQYAGPITMLGKVIGHGVYETMREAIRKYKKDKEENPI</sequence>
<name>A0ABR5K1L4_9BACI</name>